<dbReference type="RefSeq" id="XP_019042904.1">
    <property type="nucleotide sequence ID" value="XM_019195191.1"/>
</dbReference>
<dbReference type="Proteomes" id="UP000092730">
    <property type="component" value="Chromosome 3"/>
</dbReference>
<accession>A0A1B9FST7</accession>
<dbReference type="AlphaFoldDB" id="A0A1B9FST7"/>
<dbReference type="EMBL" id="KI894026">
    <property type="protein sequence ID" value="OCF21834.1"/>
    <property type="molecule type" value="Genomic_DNA"/>
</dbReference>
<dbReference type="KEGG" id="kbi:30213012"/>
<dbReference type="EMBL" id="CP144543">
    <property type="protein sequence ID" value="WVW83308.1"/>
    <property type="molecule type" value="Genomic_DNA"/>
</dbReference>
<reference evidence="1" key="1">
    <citation type="submission" date="2013-07" db="EMBL/GenBank/DDBJ databases">
        <title>The Genome Sequence of Cryptococcus bestiolae CBS10118.</title>
        <authorList>
            <consortium name="The Broad Institute Genome Sequencing Platform"/>
            <person name="Cuomo C."/>
            <person name="Litvintseva A."/>
            <person name="Chen Y."/>
            <person name="Heitman J."/>
            <person name="Sun S."/>
            <person name="Springer D."/>
            <person name="Dromer F."/>
            <person name="Young S.K."/>
            <person name="Zeng Q."/>
            <person name="Gargeya S."/>
            <person name="Fitzgerald M."/>
            <person name="Abouelleil A."/>
            <person name="Alvarado L."/>
            <person name="Berlin A.M."/>
            <person name="Chapman S.B."/>
            <person name="Dewar J."/>
            <person name="Goldberg J."/>
            <person name="Griggs A."/>
            <person name="Gujja S."/>
            <person name="Hansen M."/>
            <person name="Howarth C."/>
            <person name="Imamovic A."/>
            <person name="Larimer J."/>
            <person name="McCowan C."/>
            <person name="Murphy C."/>
            <person name="Pearson M."/>
            <person name="Priest M."/>
            <person name="Roberts A."/>
            <person name="Saif S."/>
            <person name="Shea T."/>
            <person name="Sykes S."/>
            <person name="Wortman J."/>
            <person name="Nusbaum C."/>
            <person name="Birren B."/>
        </authorList>
    </citation>
    <scope>NUCLEOTIDE SEQUENCE [LARGE SCALE GENOMIC DNA]</scope>
    <source>
        <strain evidence="1">CBS 10118</strain>
    </source>
</reference>
<reference evidence="2" key="2">
    <citation type="submission" date="2013-07" db="EMBL/GenBank/DDBJ databases">
        <authorList>
            <consortium name="The Broad Institute Genome Sequencing Platform"/>
            <person name="Cuomo C."/>
            <person name="Litvintseva A."/>
            <person name="Chen Y."/>
            <person name="Heitman J."/>
            <person name="Sun S."/>
            <person name="Springer D."/>
            <person name="Dromer F."/>
            <person name="Young S.K."/>
            <person name="Zeng Q."/>
            <person name="Gargeya S."/>
            <person name="Fitzgerald M."/>
            <person name="Abouelleil A."/>
            <person name="Alvarado L."/>
            <person name="Berlin A.M."/>
            <person name="Chapman S.B."/>
            <person name="Dewar J."/>
            <person name="Goldberg J."/>
            <person name="Griggs A."/>
            <person name="Gujja S."/>
            <person name="Hansen M."/>
            <person name="Howarth C."/>
            <person name="Imamovic A."/>
            <person name="Larimer J."/>
            <person name="McCowan C."/>
            <person name="Murphy C."/>
            <person name="Pearson M."/>
            <person name="Priest M."/>
            <person name="Roberts A."/>
            <person name="Saif S."/>
            <person name="Shea T."/>
            <person name="Sykes S."/>
            <person name="Wortman J."/>
            <person name="Nusbaum C."/>
            <person name="Birren B."/>
        </authorList>
    </citation>
    <scope>NUCLEOTIDE SEQUENCE</scope>
    <source>
        <strain evidence="2">CBS 10118</strain>
    </source>
</reference>
<keyword evidence="3" id="KW-1185">Reference proteome</keyword>
<dbReference type="VEuPathDB" id="FungiDB:I302_08613"/>
<protein>
    <submittedName>
        <fullName evidence="1">Uncharacterized protein</fullName>
    </submittedName>
</protein>
<evidence type="ECO:0000313" key="2">
    <source>
        <dbReference type="EMBL" id="WVW83308.1"/>
    </source>
</evidence>
<reference evidence="2" key="4">
    <citation type="submission" date="2024-02" db="EMBL/GenBank/DDBJ databases">
        <title>Comparative genomics of Cryptococcus and Kwoniella reveals pathogenesis evolution and contrasting modes of karyotype evolution via chromosome fusion or intercentromeric recombination.</title>
        <authorList>
            <person name="Coelho M.A."/>
            <person name="David-Palma M."/>
            <person name="Shea T."/>
            <person name="Bowers K."/>
            <person name="McGinley-Smith S."/>
            <person name="Mohammad A.W."/>
            <person name="Gnirke A."/>
            <person name="Yurkov A.M."/>
            <person name="Nowrousian M."/>
            <person name="Sun S."/>
            <person name="Cuomo C.A."/>
            <person name="Heitman J."/>
        </authorList>
    </citation>
    <scope>NUCLEOTIDE SEQUENCE</scope>
    <source>
        <strain evidence="2">CBS 10118</strain>
    </source>
</reference>
<organism evidence="1">
    <name type="scientific">Kwoniella bestiolae CBS 10118</name>
    <dbReference type="NCBI Taxonomy" id="1296100"/>
    <lineage>
        <taxon>Eukaryota</taxon>
        <taxon>Fungi</taxon>
        <taxon>Dikarya</taxon>
        <taxon>Basidiomycota</taxon>
        <taxon>Agaricomycotina</taxon>
        <taxon>Tremellomycetes</taxon>
        <taxon>Tremellales</taxon>
        <taxon>Cryptococcaceae</taxon>
        <taxon>Kwoniella</taxon>
    </lineage>
</organism>
<reference evidence="1" key="3">
    <citation type="submission" date="2014-01" db="EMBL/GenBank/DDBJ databases">
        <title>Evolution of pathogenesis and genome organization in the Tremellales.</title>
        <authorList>
            <person name="Cuomo C."/>
            <person name="Litvintseva A."/>
            <person name="Heitman J."/>
            <person name="Chen Y."/>
            <person name="Sun S."/>
            <person name="Springer D."/>
            <person name="Dromer F."/>
            <person name="Young S."/>
            <person name="Zeng Q."/>
            <person name="Chapman S."/>
            <person name="Gujja S."/>
            <person name="Saif S."/>
            <person name="Birren B."/>
        </authorList>
    </citation>
    <scope>NUCLEOTIDE SEQUENCE</scope>
    <source>
        <strain evidence="1">CBS 10118</strain>
    </source>
</reference>
<name>A0A1B9FST7_9TREE</name>
<dbReference type="GeneID" id="30213012"/>
<evidence type="ECO:0000313" key="3">
    <source>
        <dbReference type="Proteomes" id="UP000092730"/>
    </source>
</evidence>
<evidence type="ECO:0000313" key="1">
    <source>
        <dbReference type="EMBL" id="OCF21834.1"/>
    </source>
</evidence>
<sequence>MGNKLSSLKSWRPKSQSHSITFIYGGTLNPELFLSTIQTHKDYVSAGSPRTYTREENGSTIITFQQGRPFRTSNEDKLERTVMEILGLSGNNGTLTKLSISTTTTRP</sequence>
<dbReference type="OrthoDB" id="10366008at2759"/>
<gene>
    <name evidence="1" type="ORF">I302_08613</name>
    <name evidence="2" type="ORF">I302_105327</name>
</gene>
<proteinExistence type="predicted"/>